<dbReference type="InterPro" id="IPR039538">
    <property type="entry name" value="BetI_C"/>
</dbReference>
<dbReference type="PANTHER" id="PTHR30055">
    <property type="entry name" value="HTH-TYPE TRANSCRIPTIONAL REGULATOR RUTR"/>
    <property type="match status" value="1"/>
</dbReference>
<organism evidence="7 8">
    <name type="scientific">Longivirga aurantiaca</name>
    <dbReference type="NCBI Taxonomy" id="1837743"/>
    <lineage>
        <taxon>Bacteria</taxon>
        <taxon>Bacillati</taxon>
        <taxon>Actinomycetota</taxon>
        <taxon>Actinomycetes</taxon>
        <taxon>Sporichthyales</taxon>
        <taxon>Sporichthyaceae</taxon>
        <taxon>Longivirga</taxon>
    </lineage>
</organism>
<evidence type="ECO:0000256" key="3">
    <source>
        <dbReference type="ARBA" id="ARBA00023125"/>
    </source>
</evidence>
<gene>
    <name evidence="7" type="ORF">ACFQGU_00870</name>
</gene>
<keyword evidence="1" id="KW-0678">Repressor</keyword>
<accession>A0ABW1SVW8</accession>
<dbReference type="InterPro" id="IPR001647">
    <property type="entry name" value="HTH_TetR"/>
</dbReference>
<name>A0ABW1SVW8_9ACTN</name>
<dbReference type="SUPFAM" id="SSF48498">
    <property type="entry name" value="Tetracyclin repressor-like, C-terminal domain"/>
    <property type="match status" value="1"/>
</dbReference>
<feature type="DNA-binding region" description="H-T-H motif" evidence="5">
    <location>
        <begin position="30"/>
        <end position="49"/>
    </location>
</feature>
<evidence type="ECO:0000259" key="6">
    <source>
        <dbReference type="PROSITE" id="PS50977"/>
    </source>
</evidence>
<comment type="caution">
    <text evidence="7">The sequence shown here is derived from an EMBL/GenBank/DDBJ whole genome shotgun (WGS) entry which is preliminary data.</text>
</comment>
<keyword evidence="4" id="KW-0804">Transcription</keyword>
<dbReference type="PROSITE" id="PS50977">
    <property type="entry name" value="HTH_TETR_2"/>
    <property type="match status" value="1"/>
</dbReference>
<evidence type="ECO:0000313" key="8">
    <source>
        <dbReference type="Proteomes" id="UP001596138"/>
    </source>
</evidence>
<keyword evidence="8" id="KW-1185">Reference proteome</keyword>
<dbReference type="PANTHER" id="PTHR30055:SF234">
    <property type="entry name" value="HTH-TYPE TRANSCRIPTIONAL REGULATOR BETI"/>
    <property type="match status" value="1"/>
</dbReference>
<protein>
    <submittedName>
        <fullName evidence="7">TetR/AcrR family transcriptional regulator</fullName>
    </submittedName>
</protein>
<keyword evidence="3 5" id="KW-0238">DNA-binding</keyword>
<dbReference type="Proteomes" id="UP001596138">
    <property type="component" value="Unassembled WGS sequence"/>
</dbReference>
<dbReference type="SUPFAM" id="SSF46689">
    <property type="entry name" value="Homeodomain-like"/>
    <property type="match status" value="1"/>
</dbReference>
<evidence type="ECO:0000256" key="4">
    <source>
        <dbReference type="ARBA" id="ARBA00023163"/>
    </source>
</evidence>
<dbReference type="Pfam" id="PF13977">
    <property type="entry name" value="TetR_C_6"/>
    <property type="match status" value="1"/>
</dbReference>
<evidence type="ECO:0000256" key="1">
    <source>
        <dbReference type="ARBA" id="ARBA00022491"/>
    </source>
</evidence>
<keyword evidence="2" id="KW-0805">Transcription regulation</keyword>
<proteinExistence type="predicted"/>
<dbReference type="PRINTS" id="PR00455">
    <property type="entry name" value="HTHTETR"/>
</dbReference>
<reference evidence="8" key="1">
    <citation type="journal article" date="2019" name="Int. J. Syst. Evol. Microbiol.">
        <title>The Global Catalogue of Microorganisms (GCM) 10K type strain sequencing project: providing services to taxonomists for standard genome sequencing and annotation.</title>
        <authorList>
            <consortium name="The Broad Institute Genomics Platform"/>
            <consortium name="The Broad Institute Genome Sequencing Center for Infectious Disease"/>
            <person name="Wu L."/>
            <person name="Ma J."/>
        </authorList>
    </citation>
    <scope>NUCLEOTIDE SEQUENCE [LARGE SCALE GENOMIC DNA]</scope>
    <source>
        <strain evidence="8">CGMCC 4.7317</strain>
    </source>
</reference>
<dbReference type="InterPro" id="IPR036271">
    <property type="entry name" value="Tet_transcr_reg_TetR-rel_C_sf"/>
</dbReference>
<dbReference type="Pfam" id="PF00440">
    <property type="entry name" value="TetR_N"/>
    <property type="match status" value="1"/>
</dbReference>
<dbReference type="InterPro" id="IPR050109">
    <property type="entry name" value="HTH-type_TetR-like_transc_reg"/>
</dbReference>
<dbReference type="Gene3D" id="1.10.357.10">
    <property type="entry name" value="Tetracycline Repressor, domain 2"/>
    <property type="match status" value="1"/>
</dbReference>
<dbReference type="EMBL" id="JBHSTI010000002">
    <property type="protein sequence ID" value="MFC6236414.1"/>
    <property type="molecule type" value="Genomic_DNA"/>
</dbReference>
<evidence type="ECO:0000313" key="7">
    <source>
        <dbReference type="EMBL" id="MFC6236414.1"/>
    </source>
</evidence>
<evidence type="ECO:0000256" key="5">
    <source>
        <dbReference type="PROSITE-ProRule" id="PRU00335"/>
    </source>
</evidence>
<feature type="domain" description="HTH tetR-type" evidence="6">
    <location>
        <begin position="7"/>
        <end position="67"/>
    </location>
</feature>
<dbReference type="RefSeq" id="WP_386763460.1">
    <property type="nucleotide sequence ID" value="NZ_JBHSTI010000002.1"/>
</dbReference>
<dbReference type="InterPro" id="IPR009057">
    <property type="entry name" value="Homeodomain-like_sf"/>
</dbReference>
<sequence length="200" mass="22106">MARMSPDRRRTAIVDAALAVMQRHGIAATTVRDVAAEMGTSSGLVHHYYASMDDLLADAFERAAGDDLRAVRAALVGPEPMDRLQQFLATYSRGDDDVAMQLWLDAWADAVRRPALQQTSRRLNEEWHALLVELIRDGVADGSMRCDEPDAAAWRLLSMLDGLALQGVAHRGAISPADAERWMRRSAELELGLERGRLTL</sequence>
<evidence type="ECO:0000256" key="2">
    <source>
        <dbReference type="ARBA" id="ARBA00023015"/>
    </source>
</evidence>